<dbReference type="PANTHER" id="PTHR30294">
    <property type="entry name" value="MEMBRANE COMPONENT OF ABC TRANSPORTER YHHJ-RELATED"/>
    <property type="match status" value="1"/>
</dbReference>
<comment type="caution">
    <text evidence="8">The sequence shown here is derived from an EMBL/GenBank/DDBJ whole genome shotgun (WGS) entry which is preliminary data.</text>
</comment>
<protein>
    <submittedName>
        <fullName evidence="8">Membrane protein</fullName>
    </submittedName>
</protein>
<accession>A0A9R1CYD7</accession>
<feature type="transmembrane region" description="Helical" evidence="6">
    <location>
        <begin position="316"/>
        <end position="336"/>
    </location>
</feature>
<evidence type="ECO:0000256" key="2">
    <source>
        <dbReference type="ARBA" id="ARBA00022475"/>
    </source>
</evidence>
<evidence type="ECO:0000256" key="6">
    <source>
        <dbReference type="SAM" id="Phobius"/>
    </source>
</evidence>
<evidence type="ECO:0000259" key="7">
    <source>
        <dbReference type="Pfam" id="PF12698"/>
    </source>
</evidence>
<feature type="domain" description="ABC-2 type transporter transmembrane" evidence="7">
    <location>
        <begin position="5"/>
        <end position="331"/>
    </location>
</feature>
<feature type="transmembrane region" description="Helical" evidence="6">
    <location>
        <begin position="261"/>
        <end position="280"/>
    </location>
</feature>
<dbReference type="Proteomes" id="UP000825483">
    <property type="component" value="Unassembled WGS sequence"/>
</dbReference>
<evidence type="ECO:0000313" key="9">
    <source>
        <dbReference type="Proteomes" id="UP000825483"/>
    </source>
</evidence>
<dbReference type="Pfam" id="PF12698">
    <property type="entry name" value="ABC2_membrane_3"/>
    <property type="match status" value="1"/>
</dbReference>
<evidence type="ECO:0000313" key="8">
    <source>
        <dbReference type="EMBL" id="GJG58965.1"/>
    </source>
</evidence>
<dbReference type="Gene3D" id="3.40.1710.10">
    <property type="entry name" value="abc type-2 transporter like domain"/>
    <property type="match status" value="1"/>
</dbReference>
<comment type="subcellular location">
    <subcellularLocation>
        <location evidence="1">Cell membrane</location>
        <topology evidence="1">Multi-pass membrane protein</topology>
    </subcellularLocation>
</comment>
<keyword evidence="9" id="KW-1185">Reference proteome</keyword>
<dbReference type="PANTHER" id="PTHR30294:SF47">
    <property type="entry name" value="INNER MEMBRANE TRANSPORT PERMEASE YHHJ"/>
    <property type="match status" value="1"/>
</dbReference>
<reference evidence="8" key="1">
    <citation type="journal article" date="2022" name="Int. J. Syst. Evol. Microbiol.">
        <title>Prevotella lacticifex sp. nov., isolated from the rumen of cows.</title>
        <authorList>
            <person name="Shinkai T."/>
            <person name="Ikeyama N."/>
            <person name="Kumagai M."/>
            <person name="Ohmori H."/>
            <person name="Sakamoto M."/>
            <person name="Ohkuma M."/>
            <person name="Mitsumori M."/>
        </authorList>
    </citation>
    <scope>NUCLEOTIDE SEQUENCE</scope>
    <source>
        <strain evidence="8">R5076</strain>
    </source>
</reference>
<evidence type="ECO:0000256" key="3">
    <source>
        <dbReference type="ARBA" id="ARBA00022692"/>
    </source>
</evidence>
<gene>
    <name evidence="8" type="ORF">PRLR5076_18160</name>
</gene>
<keyword evidence="5 6" id="KW-0472">Membrane</keyword>
<feature type="transmembrane region" description="Helical" evidence="6">
    <location>
        <begin position="227"/>
        <end position="249"/>
    </location>
</feature>
<organism evidence="8 9">
    <name type="scientific">Prevotella lacticifex</name>
    <dbReference type="NCBI Taxonomy" id="2854755"/>
    <lineage>
        <taxon>Bacteria</taxon>
        <taxon>Pseudomonadati</taxon>
        <taxon>Bacteroidota</taxon>
        <taxon>Bacteroidia</taxon>
        <taxon>Bacteroidales</taxon>
        <taxon>Prevotellaceae</taxon>
        <taxon>Prevotella</taxon>
    </lineage>
</organism>
<sequence>MDNGQPTDMPCGIVDLDNTSTTRAMTRKLDAFEMTKVTAYYNSVDEAREAIQRGDIYAFLYFPKGTTDKILANRQPTISFYYNGVVMLAGNMMYKDLTTVTTLGSAAVGAAKLSALGKTPVEIKAFLQPVSVNLHMIGNPWANYNVYLSTIMIPGILFLFYFLITAYSIGTELKFNRAHEWMRMADNNIFVAIAGKTIPQFMVFFTVFMCFSWYIYGYLGFPHPGGIGKIVLLALLTVLAAQGFGIFAFGLMPSLRMSMSICSLWGVVGFSAAGATYPVFAMDSMIEAIAQLIPLRHYYMIYQICIFNGYPLSDAWPNIAALIIFAALPLLTLWNVKKAMLNYVYIP</sequence>
<keyword evidence="4 6" id="KW-1133">Transmembrane helix</keyword>
<feature type="transmembrane region" description="Helical" evidence="6">
    <location>
        <begin position="189"/>
        <end position="215"/>
    </location>
</feature>
<proteinExistence type="predicted"/>
<keyword evidence="2" id="KW-1003">Cell membrane</keyword>
<dbReference type="EMBL" id="BPUB01000002">
    <property type="protein sequence ID" value="GJG58965.1"/>
    <property type="molecule type" value="Genomic_DNA"/>
</dbReference>
<feature type="transmembrane region" description="Helical" evidence="6">
    <location>
        <begin position="146"/>
        <end position="169"/>
    </location>
</feature>
<keyword evidence="3 6" id="KW-0812">Transmembrane</keyword>
<dbReference type="GO" id="GO:0005886">
    <property type="term" value="C:plasma membrane"/>
    <property type="evidence" value="ECO:0007669"/>
    <property type="project" value="UniProtKB-SubCell"/>
</dbReference>
<dbReference type="AlphaFoldDB" id="A0A9R1CYD7"/>
<evidence type="ECO:0000256" key="4">
    <source>
        <dbReference type="ARBA" id="ARBA00022989"/>
    </source>
</evidence>
<name>A0A9R1CYD7_9BACT</name>
<evidence type="ECO:0000256" key="1">
    <source>
        <dbReference type="ARBA" id="ARBA00004651"/>
    </source>
</evidence>
<evidence type="ECO:0000256" key="5">
    <source>
        <dbReference type="ARBA" id="ARBA00023136"/>
    </source>
</evidence>
<dbReference type="InterPro" id="IPR013525">
    <property type="entry name" value="ABC2_TM"/>
</dbReference>
<dbReference type="GO" id="GO:0140359">
    <property type="term" value="F:ABC-type transporter activity"/>
    <property type="evidence" value="ECO:0007669"/>
    <property type="project" value="InterPro"/>
</dbReference>
<dbReference type="InterPro" id="IPR051449">
    <property type="entry name" value="ABC-2_transporter_component"/>
</dbReference>